<evidence type="ECO:0000256" key="1">
    <source>
        <dbReference type="SAM" id="MobiDB-lite"/>
    </source>
</evidence>
<protein>
    <submittedName>
        <fullName evidence="2">Uncharacterized protein</fullName>
    </submittedName>
</protein>
<gene>
    <name evidence="2" type="ORF">L914_03162</name>
</gene>
<evidence type="ECO:0000313" key="2">
    <source>
        <dbReference type="EMBL" id="ETM53347.1"/>
    </source>
</evidence>
<proteinExistence type="predicted"/>
<sequence length="66" mass="7573">MQPQIDRRGRRIEGTREKTSPGIERGDLRTNRGKRTGDCLGHQRSVGEMNRFLFKRCTGNGCEVPR</sequence>
<dbReference type="Proteomes" id="UP000054532">
    <property type="component" value="Unassembled WGS sequence"/>
</dbReference>
<name>W2NX85_PHYNI</name>
<accession>W2NX85</accession>
<dbReference type="EMBL" id="KI691369">
    <property type="protein sequence ID" value="ETM53347.1"/>
    <property type="molecule type" value="Genomic_DNA"/>
</dbReference>
<reference evidence="2" key="1">
    <citation type="submission" date="2013-11" db="EMBL/GenBank/DDBJ databases">
        <title>The Genome Sequence of Phytophthora parasitica IAC_01/95.</title>
        <authorList>
            <consortium name="The Broad Institute Genomics Platform"/>
            <person name="Russ C."/>
            <person name="Tyler B."/>
            <person name="Panabieres F."/>
            <person name="Shan W."/>
            <person name="Tripathy S."/>
            <person name="Grunwald N."/>
            <person name="Machado M."/>
            <person name="Johnson C.S."/>
            <person name="Arredondo F."/>
            <person name="Hong C."/>
            <person name="Coffey M."/>
            <person name="Young S.K."/>
            <person name="Zeng Q."/>
            <person name="Gargeya S."/>
            <person name="Fitzgerald M."/>
            <person name="Abouelleil A."/>
            <person name="Alvarado L."/>
            <person name="Chapman S.B."/>
            <person name="Gainer-Dewar J."/>
            <person name="Goldberg J."/>
            <person name="Griggs A."/>
            <person name="Gujja S."/>
            <person name="Hansen M."/>
            <person name="Howarth C."/>
            <person name="Imamovic A."/>
            <person name="Ireland A."/>
            <person name="Larimer J."/>
            <person name="McCowan C."/>
            <person name="Murphy C."/>
            <person name="Pearson M."/>
            <person name="Poon T.W."/>
            <person name="Priest M."/>
            <person name="Roberts A."/>
            <person name="Saif S."/>
            <person name="Shea T."/>
            <person name="Sykes S."/>
            <person name="Wortman J."/>
            <person name="Nusbaum C."/>
            <person name="Birren B."/>
        </authorList>
    </citation>
    <scope>NUCLEOTIDE SEQUENCE [LARGE SCALE GENOMIC DNA]</scope>
    <source>
        <strain evidence="2">IAC_01/95</strain>
    </source>
</reference>
<feature type="compositionally biased region" description="Basic and acidic residues" evidence="1">
    <location>
        <begin position="1"/>
        <end position="30"/>
    </location>
</feature>
<dbReference type="AlphaFoldDB" id="W2NX85"/>
<organism evidence="2">
    <name type="scientific">Phytophthora nicotianae</name>
    <name type="common">Potato buckeye rot agent</name>
    <name type="synonym">Phytophthora parasitica</name>
    <dbReference type="NCBI Taxonomy" id="4792"/>
    <lineage>
        <taxon>Eukaryota</taxon>
        <taxon>Sar</taxon>
        <taxon>Stramenopiles</taxon>
        <taxon>Oomycota</taxon>
        <taxon>Peronosporomycetes</taxon>
        <taxon>Peronosporales</taxon>
        <taxon>Peronosporaceae</taxon>
        <taxon>Phytophthora</taxon>
    </lineage>
</organism>
<feature type="region of interest" description="Disordered" evidence="1">
    <location>
        <begin position="1"/>
        <end position="36"/>
    </location>
</feature>